<name>A0ABR2SR79_9ROSI</name>
<evidence type="ECO:0000313" key="3">
    <source>
        <dbReference type="Proteomes" id="UP001396334"/>
    </source>
</evidence>
<evidence type="ECO:0000313" key="2">
    <source>
        <dbReference type="EMBL" id="KAK9027516.1"/>
    </source>
</evidence>
<dbReference type="Proteomes" id="UP001396334">
    <property type="component" value="Unassembled WGS sequence"/>
</dbReference>
<feature type="signal peptide" evidence="1">
    <location>
        <begin position="1"/>
        <end position="18"/>
    </location>
</feature>
<keyword evidence="1" id="KW-0732">Signal</keyword>
<organism evidence="2 3">
    <name type="scientific">Hibiscus sabdariffa</name>
    <name type="common">roselle</name>
    <dbReference type="NCBI Taxonomy" id="183260"/>
    <lineage>
        <taxon>Eukaryota</taxon>
        <taxon>Viridiplantae</taxon>
        <taxon>Streptophyta</taxon>
        <taxon>Embryophyta</taxon>
        <taxon>Tracheophyta</taxon>
        <taxon>Spermatophyta</taxon>
        <taxon>Magnoliopsida</taxon>
        <taxon>eudicotyledons</taxon>
        <taxon>Gunneridae</taxon>
        <taxon>Pentapetalae</taxon>
        <taxon>rosids</taxon>
        <taxon>malvids</taxon>
        <taxon>Malvales</taxon>
        <taxon>Malvaceae</taxon>
        <taxon>Malvoideae</taxon>
        <taxon>Hibiscus</taxon>
    </lineage>
</organism>
<feature type="chain" id="PRO_5045870372" evidence="1">
    <location>
        <begin position="19"/>
        <end position="204"/>
    </location>
</feature>
<dbReference type="EMBL" id="JBBPBN010000012">
    <property type="protein sequence ID" value="KAK9027516.1"/>
    <property type="molecule type" value="Genomic_DNA"/>
</dbReference>
<keyword evidence="3" id="KW-1185">Reference proteome</keyword>
<proteinExistence type="predicted"/>
<gene>
    <name evidence="2" type="ORF">V6N11_067349</name>
</gene>
<sequence>MKISGLFAASMAAASASAALVSASSPSSFSSPLTRNSNFQFSSEEKGQENSGTKKSSLMEKFAPRLGYYWLAYYGEGKKDNIEFVHKCKECQTPGDFIHAPSTSFFHTRFRPSNSSSSLAEANSKKHSDHGLRGYANKTSSVELVAQDVTIEEEVAAPTAEDVGDDTQVGGNETSRIDVDLHTVHPNKKVKCSNIFFRDYSNNA</sequence>
<comment type="caution">
    <text evidence="2">The sequence shown here is derived from an EMBL/GenBank/DDBJ whole genome shotgun (WGS) entry which is preliminary data.</text>
</comment>
<evidence type="ECO:0000256" key="1">
    <source>
        <dbReference type="SAM" id="SignalP"/>
    </source>
</evidence>
<reference evidence="2 3" key="1">
    <citation type="journal article" date="2024" name="G3 (Bethesda)">
        <title>Genome assembly of Hibiscus sabdariffa L. provides insights into metabolisms of medicinal natural products.</title>
        <authorList>
            <person name="Kim T."/>
        </authorList>
    </citation>
    <scope>NUCLEOTIDE SEQUENCE [LARGE SCALE GENOMIC DNA]</scope>
    <source>
        <strain evidence="2">TK-2024</strain>
        <tissue evidence="2">Old leaves</tissue>
    </source>
</reference>
<accession>A0ABR2SR79</accession>
<protein>
    <submittedName>
        <fullName evidence="2">Uncharacterized protein</fullName>
    </submittedName>
</protein>